<dbReference type="AlphaFoldDB" id="A0A2I1C554"/>
<sequence>MAENLFTSGITSYFYLIFLTIVIVLKARALQDTPCVTAILFCLNYMHMLLQHDMIGLRNANIQKNENKKQRPGKGSIITNALKHGQKKLASLCFHMQ</sequence>
<feature type="transmembrane region" description="Helical" evidence="1">
    <location>
        <begin position="6"/>
        <end position="25"/>
    </location>
</feature>
<evidence type="ECO:0000256" key="1">
    <source>
        <dbReference type="SAM" id="Phobius"/>
    </source>
</evidence>
<dbReference type="VEuPathDB" id="FungiDB:P174DRAFT_209152"/>
<name>A0A2I1C554_ASPN1</name>
<proteinExistence type="predicted"/>
<dbReference type="RefSeq" id="XP_024681329.1">
    <property type="nucleotide sequence ID" value="XM_024821339.1"/>
</dbReference>
<organism evidence="2 3">
    <name type="scientific">Aspergillus novofumigatus (strain IBT 16806)</name>
    <dbReference type="NCBI Taxonomy" id="1392255"/>
    <lineage>
        <taxon>Eukaryota</taxon>
        <taxon>Fungi</taxon>
        <taxon>Dikarya</taxon>
        <taxon>Ascomycota</taxon>
        <taxon>Pezizomycotina</taxon>
        <taxon>Eurotiomycetes</taxon>
        <taxon>Eurotiomycetidae</taxon>
        <taxon>Eurotiales</taxon>
        <taxon>Aspergillaceae</taxon>
        <taxon>Aspergillus</taxon>
        <taxon>Aspergillus subgen. Fumigati</taxon>
    </lineage>
</organism>
<evidence type="ECO:0000313" key="2">
    <source>
        <dbReference type="EMBL" id="PKX92734.1"/>
    </source>
</evidence>
<evidence type="ECO:0000313" key="3">
    <source>
        <dbReference type="Proteomes" id="UP000234474"/>
    </source>
</evidence>
<gene>
    <name evidence="2" type="ORF">P174DRAFT_209152</name>
</gene>
<dbReference type="Proteomes" id="UP000234474">
    <property type="component" value="Unassembled WGS sequence"/>
</dbReference>
<keyword evidence="1" id="KW-1133">Transmembrane helix</keyword>
<keyword evidence="3" id="KW-1185">Reference proteome</keyword>
<accession>A0A2I1C554</accession>
<keyword evidence="1" id="KW-0812">Transmembrane</keyword>
<reference evidence="3" key="1">
    <citation type="journal article" date="2018" name="Proc. Natl. Acad. Sci. U.S.A.">
        <title>Linking secondary metabolites to gene clusters through genome sequencing of six diverse Aspergillus species.</title>
        <authorList>
            <person name="Kaerboelling I."/>
            <person name="Vesth T.C."/>
            <person name="Frisvad J.C."/>
            <person name="Nybo J.L."/>
            <person name="Theobald S."/>
            <person name="Kuo A."/>
            <person name="Bowyer P."/>
            <person name="Matsuda Y."/>
            <person name="Mondo S."/>
            <person name="Lyhne E.K."/>
            <person name="Kogle M.E."/>
            <person name="Clum A."/>
            <person name="Lipzen A."/>
            <person name="Salamov A."/>
            <person name="Ngan C.Y."/>
            <person name="Daum C."/>
            <person name="Chiniquy J."/>
            <person name="Barry K."/>
            <person name="LaButti K."/>
            <person name="Haridas S."/>
            <person name="Simmons B.A."/>
            <person name="Magnuson J.K."/>
            <person name="Mortensen U.H."/>
            <person name="Larsen T.O."/>
            <person name="Grigoriev I.V."/>
            <person name="Baker S.E."/>
            <person name="Andersen M.R."/>
        </authorList>
    </citation>
    <scope>NUCLEOTIDE SEQUENCE [LARGE SCALE GENOMIC DNA]</scope>
    <source>
        <strain evidence="3">IBT 16806</strain>
    </source>
</reference>
<dbReference type="GeneID" id="36528665"/>
<dbReference type="EMBL" id="MSZS01000005">
    <property type="protein sequence ID" value="PKX92734.1"/>
    <property type="molecule type" value="Genomic_DNA"/>
</dbReference>
<comment type="caution">
    <text evidence="2">The sequence shown here is derived from an EMBL/GenBank/DDBJ whole genome shotgun (WGS) entry which is preliminary data.</text>
</comment>
<protein>
    <submittedName>
        <fullName evidence="2">Uncharacterized protein</fullName>
    </submittedName>
</protein>
<keyword evidence="1" id="KW-0472">Membrane</keyword>